<name>A0A813RNQ2_ADIRI</name>
<evidence type="ECO:0000313" key="4">
    <source>
        <dbReference type="Proteomes" id="UP000663852"/>
    </source>
</evidence>
<dbReference type="EMBL" id="CAJNOJ010000010">
    <property type="protein sequence ID" value="CAF0783436.1"/>
    <property type="molecule type" value="Genomic_DNA"/>
</dbReference>
<accession>A0A813RNQ2</accession>
<gene>
    <name evidence="3" type="ORF">EDS130_LOCUS3961</name>
</gene>
<proteinExistence type="predicted"/>
<feature type="signal peptide" evidence="2">
    <location>
        <begin position="1"/>
        <end position="22"/>
    </location>
</feature>
<protein>
    <submittedName>
        <fullName evidence="3">Uncharacterized protein</fullName>
    </submittedName>
</protein>
<feature type="region of interest" description="Disordered" evidence="1">
    <location>
        <begin position="163"/>
        <end position="188"/>
    </location>
</feature>
<dbReference type="AlphaFoldDB" id="A0A813RNQ2"/>
<evidence type="ECO:0000313" key="3">
    <source>
        <dbReference type="EMBL" id="CAF0783436.1"/>
    </source>
</evidence>
<keyword evidence="2" id="KW-0732">Signal</keyword>
<organism evidence="3 4">
    <name type="scientific">Adineta ricciae</name>
    <name type="common">Rotifer</name>
    <dbReference type="NCBI Taxonomy" id="249248"/>
    <lineage>
        <taxon>Eukaryota</taxon>
        <taxon>Metazoa</taxon>
        <taxon>Spiralia</taxon>
        <taxon>Gnathifera</taxon>
        <taxon>Rotifera</taxon>
        <taxon>Eurotatoria</taxon>
        <taxon>Bdelloidea</taxon>
        <taxon>Adinetida</taxon>
        <taxon>Adinetidae</taxon>
        <taxon>Adineta</taxon>
    </lineage>
</organism>
<dbReference type="OrthoDB" id="10047094at2759"/>
<evidence type="ECO:0000256" key="1">
    <source>
        <dbReference type="SAM" id="MobiDB-lite"/>
    </source>
</evidence>
<feature type="chain" id="PRO_5032358345" evidence="2">
    <location>
        <begin position="23"/>
        <end position="188"/>
    </location>
</feature>
<sequence length="188" mass="20804">MATKMLKVILLLLIISSTLIDARSRRKRRQVSGSSSYSATVPFTYPSGSFYSAPGYGYTNGAYSSDLPYDTNYRVTGVDPYGVPVTYNTQYSYGTGAPYQFPNLGSTYGSGLWGFSIPGFNNQYPNWNQGNSYQYYTGGTGTGLTNNGYYWFRRSQPIPFGDQPVPNVEGISFNQNQPISTANRPPEK</sequence>
<dbReference type="Proteomes" id="UP000663852">
    <property type="component" value="Unassembled WGS sequence"/>
</dbReference>
<evidence type="ECO:0000256" key="2">
    <source>
        <dbReference type="SAM" id="SignalP"/>
    </source>
</evidence>
<feature type="compositionally biased region" description="Polar residues" evidence="1">
    <location>
        <begin position="172"/>
        <end position="188"/>
    </location>
</feature>
<comment type="caution">
    <text evidence="3">The sequence shown here is derived from an EMBL/GenBank/DDBJ whole genome shotgun (WGS) entry which is preliminary data.</text>
</comment>
<reference evidence="3" key="1">
    <citation type="submission" date="2021-02" db="EMBL/GenBank/DDBJ databases">
        <authorList>
            <person name="Nowell W R."/>
        </authorList>
    </citation>
    <scope>NUCLEOTIDE SEQUENCE</scope>
</reference>